<dbReference type="InterPro" id="IPR000182">
    <property type="entry name" value="GNAT_dom"/>
</dbReference>
<accession>A0A485K665</accession>
<dbReference type="SUPFAM" id="SSF55729">
    <property type="entry name" value="Acyl-CoA N-acyltransferases (Nat)"/>
    <property type="match status" value="1"/>
</dbReference>
<protein>
    <submittedName>
        <fullName evidence="3">Aste57867_1883 protein</fullName>
    </submittedName>
</protein>
<dbReference type="Gene3D" id="3.40.630.30">
    <property type="match status" value="1"/>
</dbReference>
<dbReference type="PANTHER" id="PTHR42791">
    <property type="entry name" value="GNAT FAMILY ACETYLTRANSFERASE"/>
    <property type="match status" value="1"/>
</dbReference>
<dbReference type="AlphaFoldDB" id="A0A485K665"/>
<feature type="domain" description="N-acetyltransferase" evidence="1">
    <location>
        <begin position="111"/>
        <end position="258"/>
    </location>
</feature>
<dbReference type="OrthoDB" id="512662at2759"/>
<dbReference type="PANTHER" id="PTHR42791:SF1">
    <property type="entry name" value="N-ACETYLTRANSFERASE DOMAIN-CONTAINING PROTEIN"/>
    <property type="match status" value="1"/>
</dbReference>
<reference evidence="2" key="2">
    <citation type="submission" date="2019-06" db="EMBL/GenBank/DDBJ databases">
        <title>Genomics analysis of Aphanomyces spp. identifies a new class of oomycete effector associated with host adaptation.</title>
        <authorList>
            <person name="Gaulin E."/>
        </authorList>
    </citation>
    <scope>NUCLEOTIDE SEQUENCE</scope>
    <source>
        <strain evidence="2">CBS 578.67</strain>
    </source>
</reference>
<gene>
    <name evidence="3" type="primary">Aste57867_1883</name>
    <name evidence="2" type="ORF">As57867_001881</name>
    <name evidence="3" type="ORF">ASTE57867_1883</name>
</gene>
<proteinExistence type="predicted"/>
<evidence type="ECO:0000313" key="2">
    <source>
        <dbReference type="EMBL" id="KAF0718120.1"/>
    </source>
</evidence>
<dbReference type="EMBL" id="CAADRA010000178">
    <property type="protein sequence ID" value="VFT79090.1"/>
    <property type="molecule type" value="Genomic_DNA"/>
</dbReference>
<dbReference type="CDD" id="cd04301">
    <property type="entry name" value="NAT_SF"/>
    <property type="match status" value="1"/>
</dbReference>
<dbReference type="InterPro" id="IPR052523">
    <property type="entry name" value="Trichothecene_AcTrans"/>
</dbReference>
<sequence>MQHYSEHVLLQSDDPSNAPIGFMISASEEHKSTPQSMWRCLGFSITSHSSNYITTITMPSALNILTSKAANVLACAFMHYPLMDYVFQGESDAAQRRKLQILFCCCAKAALLYGGVAQTDDLDGVLLWLPGPNASLGFWRELQCGMLALPFQLGVAQTLRLSQDESILQYILQHANVNQMGLIWQVGVHPKSQGKGYLRILMDRAIDDMKRQGMTEFWLMTDTPINVKRYERLGFAVVYSNPVQSSAYSFWVMRKLLVTFALCAGPV</sequence>
<evidence type="ECO:0000259" key="1">
    <source>
        <dbReference type="PROSITE" id="PS51186"/>
    </source>
</evidence>
<dbReference type="Proteomes" id="UP000332933">
    <property type="component" value="Unassembled WGS sequence"/>
</dbReference>
<dbReference type="EMBL" id="VJMH01000178">
    <property type="protein sequence ID" value="KAF0718120.1"/>
    <property type="molecule type" value="Genomic_DNA"/>
</dbReference>
<name>A0A485K665_9STRA</name>
<organism evidence="3 4">
    <name type="scientific">Aphanomyces stellatus</name>
    <dbReference type="NCBI Taxonomy" id="120398"/>
    <lineage>
        <taxon>Eukaryota</taxon>
        <taxon>Sar</taxon>
        <taxon>Stramenopiles</taxon>
        <taxon>Oomycota</taxon>
        <taxon>Saprolegniomycetes</taxon>
        <taxon>Saprolegniales</taxon>
        <taxon>Verrucalvaceae</taxon>
        <taxon>Aphanomyces</taxon>
    </lineage>
</organism>
<dbReference type="InterPro" id="IPR016181">
    <property type="entry name" value="Acyl_CoA_acyltransferase"/>
</dbReference>
<dbReference type="PROSITE" id="PS51186">
    <property type="entry name" value="GNAT"/>
    <property type="match status" value="1"/>
</dbReference>
<evidence type="ECO:0000313" key="4">
    <source>
        <dbReference type="Proteomes" id="UP000332933"/>
    </source>
</evidence>
<reference evidence="3 4" key="1">
    <citation type="submission" date="2019-03" db="EMBL/GenBank/DDBJ databases">
        <authorList>
            <person name="Gaulin E."/>
            <person name="Dumas B."/>
        </authorList>
    </citation>
    <scope>NUCLEOTIDE SEQUENCE [LARGE SCALE GENOMIC DNA]</scope>
    <source>
        <strain evidence="3">CBS 568.67</strain>
    </source>
</reference>
<dbReference type="Pfam" id="PF13527">
    <property type="entry name" value="Acetyltransf_9"/>
    <property type="match status" value="1"/>
</dbReference>
<keyword evidence="4" id="KW-1185">Reference proteome</keyword>
<evidence type="ECO:0000313" key="3">
    <source>
        <dbReference type="EMBL" id="VFT79090.1"/>
    </source>
</evidence>
<dbReference type="GO" id="GO:0016747">
    <property type="term" value="F:acyltransferase activity, transferring groups other than amino-acyl groups"/>
    <property type="evidence" value="ECO:0007669"/>
    <property type="project" value="InterPro"/>
</dbReference>